<name>A0ABU9W104_9CLOT</name>
<dbReference type="Proteomes" id="UP001407405">
    <property type="component" value="Unassembled WGS sequence"/>
</dbReference>
<dbReference type="RefSeq" id="WP_343187332.1">
    <property type="nucleotide sequence ID" value="NZ_JBCITM010000027.1"/>
</dbReference>
<gene>
    <name evidence="2 3" type="primary">rsfS</name>
    <name evidence="3" type="ORF">AAIG11_16290</name>
</gene>
<comment type="similarity">
    <text evidence="1 2">Belongs to the Iojap/RsfS family.</text>
</comment>
<dbReference type="HAMAP" id="MF_01477">
    <property type="entry name" value="Iojap_RsfS"/>
    <property type="match status" value="1"/>
</dbReference>
<proteinExistence type="inferred from homology"/>
<evidence type="ECO:0000256" key="2">
    <source>
        <dbReference type="HAMAP-Rule" id="MF_01477"/>
    </source>
</evidence>
<dbReference type="NCBIfam" id="TIGR00090">
    <property type="entry name" value="rsfS_iojap_ybeB"/>
    <property type="match status" value="1"/>
</dbReference>
<dbReference type="PANTHER" id="PTHR21043">
    <property type="entry name" value="IOJAP SUPERFAMILY ORTHOLOG"/>
    <property type="match status" value="1"/>
</dbReference>
<keyword evidence="2" id="KW-0810">Translation regulation</keyword>
<comment type="caution">
    <text evidence="3">The sequence shown here is derived from an EMBL/GenBank/DDBJ whole genome shotgun (WGS) entry which is preliminary data.</text>
</comment>
<sequence>MEKTREIQLVETILKSIDDKKGQQPIVLDLRDISSLCDFFVIASAPSVRQVKAIAENIREDLEMNDIIVRHQEGLKESRWILLDYGDVVVHLFITEDREHYQLESIWKDAPVLDIDTN</sequence>
<dbReference type="Pfam" id="PF02410">
    <property type="entry name" value="RsfS"/>
    <property type="match status" value="1"/>
</dbReference>
<comment type="function">
    <text evidence="2">Functions as a ribosomal silencing factor. Interacts with ribosomal protein uL14 (rplN), blocking formation of intersubunit bridge B8. Prevents association of the 30S and 50S ribosomal subunits and the formation of functional ribosomes, thus repressing translation.</text>
</comment>
<comment type="subunit">
    <text evidence="2">Interacts with ribosomal protein uL14 (rplN).</text>
</comment>
<evidence type="ECO:0000256" key="1">
    <source>
        <dbReference type="ARBA" id="ARBA00010574"/>
    </source>
</evidence>
<dbReference type="InterPro" id="IPR004394">
    <property type="entry name" value="Iojap/RsfS/C7orf30"/>
</dbReference>
<accession>A0ABU9W104</accession>
<evidence type="ECO:0000313" key="3">
    <source>
        <dbReference type="EMBL" id="MEN1762049.1"/>
    </source>
</evidence>
<keyword evidence="2" id="KW-0963">Cytoplasm</keyword>
<comment type="subcellular location">
    <subcellularLocation>
        <location evidence="2">Cytoplasm</location>
    </subcellularLocation>
</comment>
<evidence type="ECO:0000313" key="4">
    <source>
        <dbReference type="Proteomes" id="UP001407405"/>
    </source>
</evidence>
<dbReference type="SUPFAM" id="SSF81301">
    <property type="entry name" value="Nucleotidyltransferase"/>
    <property type="match status" value="1"/>
</dbReference>
<reference evidence="3 4" key="1">
    <citation type="submission" date="2024-04" db="EMBL/GenBank/DDBJ databases">
        <title>Genome sequencing and metabolic network reconstruction of aminoacids and betaine degradation by Anoxynatronum sibiricum.</title>
        <authorList>
            <person name="Detkova E.N."/>
            <person name="Boltjanskaja Y.V."/>
            <person name="Mardanov A.V."/>
            <person name="Kevbrin V."/>
        </authorList>
    </citation>
    <scope>NUCLEOTIDE SEQUENCE [LARGE SCALE GENOMIC DNA]</scope>
    <source>
        <strain evidence="3 4">Z-7981</strain>
    </source>
</reference>
<protein>
    <recommendedName>
        <fullName evidence="2">Ribosomal silencing factor RsfS</fullName>
    </recommendedName>
</protein>
<organism evidence="3 4">
    <name type="scientific">Anoxynatronum sibiricum</name>
    <dbReference type="NCBI Taxonomy" id="210623"/>
    <lineage>
        <taxon>Bacteria</taxon>
        <taxon>Bacillati</taxon>
        <taxon>Bacillota</taxon>
        <taxon>Clostridia</taxon>
        <taxon>Eubacteriales</taxon>
        <taxon>Clostridiaceae</taxon>
        <taxon>Anoxynatronum</taxon>
    </lineage>
</organism>
<keyword evidence="2" id="KW-0678">Repressor</keyword>
<keyword evidence="4" id="KW-1185">Reference proteome</keyword>
<dbReference type="EMBL" id="JBCITM010000027">
    <property type="protein sequence ID" value="MEN1762049.1"/>
    <property type="molecule type" value="Genomic_DNA"/>
</dbReference>
<dbReference type="Gene3D" id="3.30.460.10">
    <property type="entry name" value="Beta Polymerase, domain 2"/>
    <property type="match status" value="1"/>
</dbReference>
<dbReference type="InterPro" id="IPR043519">
    <property type="entry name" value="NT_sf"/>
</dbReference>
<dbReference type="PANTHER" id="PTHR21043:SF0">
    <property type="entry name" value="MITOCHONDRIAL ASSEMBLY OF RIBOSOMAL LARGE SUBUNIT PROTEIN 1"/>
    <property type="match status" value="1"/>
</dbReference>